<name>A0A7Z7JAA9_9BURK</name>
<gene>
    <name evidence="1" type="ORF">CBM2594_B10162</name>
</gene>
<dbReference type="AlphaFoldDB" id="A0A7Z7JAA9"/>
<organism evidence="1 2">
    <name type="scientific">Cupriavidus taiwanensis</name>
    <dbReference type="NCBI Taxonomy" id="164546"/>
    <lineage>
        <taxon>Bacteria</taxon>
        <taxon>Pseudomonadati</taxon>
        <taxon>Pseudomonadota</taxon>
        <taxon>Betaproteobacteria</taxon>
        <taxon>Burkholderiales</taxon>
        <taxon>Burkholderiaceae</taxon>
        <taxon>Cupriavidus</taxon>
    </lineage>
</organism>
<reference evidence="1 2" key="1">
    <citation type="submission" date="2018-01" db="EMBL/GenBank/DDBJ databases">
        <authorList>
            <person name="Clerissi C."/>
        </authorList>
    </citation>
    <scope>NUCLEOTIDE SEQUENCE [LARGE SCALE GENOMIC DNA]</scope>
    <source>
        <strain evidence="1">Cupriavidus taiwanensis STM 6021</strain>
    </source>
</reference>
<accession>A0A7Z7JAA9</accession>
<proteinExistence type="predicted"/>
<dbReference type="EMBL" id="LT978514">
    <property type="protein sequence ID" value="SPC21058.1"/>
    <property type="molecule type" value="Genomic_DNA"/>
</dbReference>
<evidence type="ECO:0000313" key="1">
    <source>
        <dbReference type="EMBL" id="SPC21058.1"/>
    </source>
</evidence>
<protein>
    <submittedName>
        <fullName evidence="1">Uncharacterized protein</fullName>
    </submittedName>
</protein>
<evidence type="ECO:0000313" key="2">
    <source>
        <dbReference type="Proteomes" id="UP000257139"/>
    </source>
</evidence>
<sequence length="83" mass="8950">MIAGALPRLPCHAFVIKALAVFVIHGSVAPAAGVQAWSGHRCATRCVCTPRHECCGTSYQRWVYRWPESHVTGSTIHPPQGVG</sequence>
<dbReference type="Proteomes" id="UP000257139">
    <property type="component" value="Chromosome CBM2594_b"/>
</dbReference>